<dbReference type="AlphaFoldDB" id="A0A918Y1P5"/>
<feature type="transmembrane region" description="Helical" evidence="2">
    <location>
        <begin position="45"/>
        <end position="70"/>
    </location>
</feature>
<evidence type="ECO:0000313" key="3">
    <source>
        <dbReference type="EMBL" id="GHD86482.1"/>
    </source>
</evidence>
<reference evidence="3" key="1">
    <citation type="journal article" date="2014" name="Int. J. Syst. Evol. Microbiol.">
        <title>Complete genome sequence of Corynebacterium casei LMG S-19264T (=DSM 44701T), isolated from a smear-ripened cheese.</title>
        <authorList>
            <consortium name="US DOE Joint Genome Institute (JGI-PGF)"/>
            <person name="Walter F."/>
            <person name="Albersmeier A."/>
            <person name="Kalinowski J."/>
            <person name="Ruckert C."/>
        </authorList>
    </citation>
    <scope>NUCLEOTIDE SEQUENCE</scope>
    <source>
        <strain evidence="3">JCM 4654</strain>
    </source>
</reference>
<keyword evidence="2" id="KW-0812">Transmembrane</keyword>
<sequence length="100" mass="10320">MLLIGLLLLAATGAFTALAIAGNMSGGPEYTVSMLGNDIARMDTLEVFSAGLALALIFCLGLTLLAGAATHRRGTHRAARHYGRTEPGPLDGTTSRGPRP</sequence>
<evidence type="ECO:0000256" key="2">
    <source>
        <dbReference type="SAM" id="Phobius"/>
    </source>
</evidence>
<feature type="region of interest" description="Disordered" evidence="1">
    <location>
        <begin position="76"/>
        <end position="100"/>
    </location>
</feature>
<dbReference type="EMBL" id="BMVF01000003">
    <property type="protein sequence ID" value="GHD86482.1"/>
    <property type="molecule type" value="Genomic_DNA"/>
</dbReference>
<gene>
    <name evidence="3" type="ORF">GCM10010508_14750</name>
</gene>
<keyword evidence="2" id="KW-0472">Membrane</keyword>
<proteinExistence type="predicted"/>
<reference evidence="3" key="2">
    <citation type="submission" date="2020-09" db="EMBL/GenBank/DDBJ databases">
        <authorList>
            <person name="Sun Q."/>
            <person name="Ohkuma M."/>
        </authorList>
    </citation>
    <scope>NUCLEOTIDE SEQUENCE</scope>
    <source>
        <strain evidence="3">JCM 4654</strain>
    </source>
</reference>
<organism evidence="3 4">
    <name type="scientific">Streptomyces naganishii JCM 4654</name>
    <dbReference type="NCBI Taxonomy" id="1306179"/>
    <lineage>
        <taxon>Bacteria</taxon>
        <taxon>Bacillati</taxon>
        <taxon>Actinomycetota</taxon>
        <taxon>Actinomycetes</taxon>
        <taxon>Kitasatosporales</taxon>
        <taxon>Streptomycetaceae</taxon>
        <taxon>Streptomyces</taxon>
    </lineage>
</organism>
<comment type="caution">
    <text evidence="3">The sequence shown here is derived from an EMBL/GenBank/DDBJ whole genome shotgun (WGS) entry which is preliminary data.</text>
</comment>
<accession>A0A918Y1P5</accession>
<dbReference type="Proteomes" id="UP000608955">
    <property type="component" value="Unassembled WGS sequence"/>
</dbReference>
<name>A0A918Y1P5_9ACTN</name>
<protein>
    <submittedName>
        <fullName evidence="3">Uncharacterized protein</fullName>
    </submittedName>
</protein>
<keyword evidence="4" id="KW-1185">Reference proteome</keyword>
<keyword evidence="2" id="KW-1133">Transmembrane helix</keyword>
<evidence type="ECO:0000313" key="4">
    <source>
        <dbReference type="Proteomes" id="UP000608955"/>
    </source>
</evidence>
<dbReference type="RefSeq" id="WP_190176901.1">
    <property type="nucleotide sequence ID" value="NZ_BMVF01000003.1"/>
</dbReference>
<evidence type="ECO:0000256" key="1">
    <source>
        <dbReference type="SAM" id="MobiDB-lite"/>
    </source>
</evidence>